<dbReference type="InterPro" id="IPR003583">
    <property type="entry name" value="Hlx-hairpin-Hlx_DNA-bd_motif"/>
</dbReference>
<evidence type="ECO:0000256" key="1">
    <source>
        <dbReference type="SAM" id="MobiDB-lite"/>
    </source>
</evidence>
<name>A0A4P7SLN0_9CELL</name>
<dbReference type="PANTHER" id="PTHR21180:SF32">
    <property type="entry name" value="ENDONUCLEASE_EXONUCLEASE_PHOSPHATASE FAMILY DOMAIN-CONTAINING PROTEIN 1"/>
    <property type="match status" value="1"/>
</dbReference>
<feature type="region of interest" description="Disordered" evidence="1">
    <location>
        <begin position="178"/>
        <end position="202"/>
    </location>
</feature>
<organism evidence="3 4">
    <name type="scientific">Cellulomonas shaoxiangyii</name>
    <dbReference type="NCBI Taxonomy" id="2566013"/>
    <lineage>
        <taxon>Bacteria</taxon>
        <taxon>Bacillati</taxon>
        <taxon>Actinomycetota</taxon>
        <taxon>Actinomycetes</taxon>
        <taxon>Micrococcales</taxon>
        <taxon>Cellulomonadaceae</taxon>
        <taxon>Cellulomonas</taxon>
    </lineage>
</organism>
<dbReference type="AlphaFoldDB" id="A0A4P7SLN0"/>
<accession>A0A4P7SLN0</accession>
<dbReference type="SUPFAM" id="SSF47781">
    <property type="entry name" value="RuvA domain 2-like"/>
    <property type="match status" value="1"/>
</dbReference>
<keyword evidence="3" id="KW-0238">DNA-binding</keyword>
<evidence type="ECO:0000259" key="2">
    <source>
        <dbReference type="SMART" id="SM00278"/>
    </source>
</evidence>
<evidence type="ECO:0000313" key="3">
    <source>
        <dbReference type="EMBL" id="QCB95239.1"/>
    </source>
</evidence>
<feature type="domain" description="Helix-hairpin-helix DNA-binding motif class 1" evidence="2">
    <location>
        <begin position="213"/>
        <end position="232"/>
    </location>
</feature>
<feature type="compositionally biased region" description="Low complexity" evidence="1">
    <location>
        <begin position="1"/>
        <end position="17"/>
    </location>
</feature>
<evidence type="ECO:0000313" key="4">
    <source>
        <dbReference type="Proteomes" id="UP000296469"/>
    </source>
</evidence>
<dbReference type="SMART" id="SM00278">
    <property type="entry name" value="HhH1"/>
    <property type="match status" value="2"/>
</dbReference>
<dbReference type="Gene3D" id="1.10.150.320">
    <property type="entry name" value="Photosystem II 12 kDa extrinsic protein"/>
    <property type="match status" value="1"/>
</dbReference>
<dbReference type="KEGG" id="celz:E5225_06370"/>
<dbReference type="Proteomes" id="UP000296469">
    <property type="component" value="Chromosome"/>
</dbReference>
<proteinExistence type="predicted"/>
<dbReference type="InterPro" id="IPR051675">
    <property type="entry name" value="Endo/Exo/Phosphatase_dom_1"/>
</dbReference>
<dbReference type="GO" id="GO:0003677">
    <property type="term" value="F:DNA binding"/>
    <property type="evidence" value="ECO:0007669"/>
    <property type="project" value="UniProtKB-KW"/>
</dbReference>
<dbReference type="Pfam" id="PF10531">
    <property type="entry name" value="SLBB"/>
    <property type="match status" value="1"/>
</dbReference>
<dbReference type="GO" id="GO:0006281">
    <property type="term" value="P:DNA repair"/>
    <property type="evidence" value="ECO:0007669"/>
    <property type="project" value="InterPro"/>
</dbReference>
<feature type="domain" description="Helix-hairpin-helix DNA-binding motif class 1" evidence="2">
    <location>
        <begin position="242"/>
        <end position="261"/>
    </location>
</feature>
<dbReference type="GO" id="GO:0015628">
    <property type="term" value="P:protein secretion by the type II secretion system"/>
    <property type="evidence" value="ECO:0007669"/>
    <property type="project" value="TreeGrafter"/>
</dbReference>
<feature type="region of interest" description="Disordered" evidence="1">
    <location>
        <begin position="73"/>
        <end position="114"/>
    </location>
</feature>
<reference evidence="3 4" key="1">
    <citation type="submission" date="2019-04" db="EMBL/GenBank/DDBJ databases">
        <title>Isolation and identification of Cellulomonas shaoxiangyii sp. Nov. isolated from feces of the Tibetan antelopes (Pantholops hodgsonii) in the Qinghai-Tibet plateau of China.</title>
        <authorList>
            <person name="Tian Z."/>
        </authorList>
    </citation>
    <scope>NUCLEOTIDE SEQUENCE [LARGE SCALE GENOMIC DNA]</scope>
    <source>
        <strain evidence="3 4">Z28</strain>
    </source>
</reference>
<feature type="compositionally biased region" description="Pro residues" evidence="1">
    <location>
        <begin position="18"/>
        <end position="31"/>
    </location>
</feature>
<dbReference type="Pfam" id="PF12836">
    <property type="entry name" value="HHH_3"/>
    <property type="match status" value="1"/>
</dbReference>
<dbReference type="InterPro" id="IPR010994">
    <property type="entry name" value="RuvA_2-like"/>
</dbReference>
<gene>
    <name evidence="3" type="ORF">E5225_06370</name>
</gene>
<protein>
    <submittedName>
        <fullName evidence="3">ComEA family DNA-binding protein</fullName>
    </submittedName>
</protein>
<dbReference type="GO" id="GO:0015627">
    <property type="term" value="C:type II protein secretion system complex"/>
    <property type="evidence" value="ECO:0007669"/>
    <property type="project" value="TreeGrafter"/>
</dbReference>
<feature type="compositionally biased region" description="Low complexity" evidence="1">
    <location>
        <begin position="81"/>
        <end position="114"/>
    </location>
</feature>
<dbReference type="PANTHER" id="PTHR21180">
    <property type="entry name" value="ENDONUCLEASE/EXONUCLEASE/PHOSPHATASE FAMILY DOMAIN-CONTAINING PROTEIN 1"/>
    <property type="match status" value="1"/>
</dbReference>
<keyword evidence="4" id="KW-1185">Reference proteome</keyword>
<feature type="region of interest" description="Disordered" evidence="1">
    <location>
        <begin position="1"/>
        <end position="42"/>
    </location>
</feature>
<dbReference type="Gene3D" id="3.10.560.10">
    <property type="entry name" value="Outer membrane lipoprotein wza domain like"/>
    <property type="match status" value="1"/>
</dbReference>
<sequence length="264" mass="25434">MRRAATLDALADAAGRVGPPPGEDPGRPPGADPARPRGSTRWAVAPRAAAAAALAVTLLAGGVALRASTAPEGVPVELPRPRATAAGAERTAAAGEATPPGGTPAAGVTPTPAASGAPAVVHVVGAVAAPGLVTVPVDARVADAVAAAGGSTPDADLAAVNLARTVVDGEQLHVPRVGEVPAPSAGAPGTGDEAASGGTGGAGTVDLNTADLATLDGLPGVGPVLAQRILDRRARAPFTSVDELDDVSGIGPAVLERLRPLVRV</sequence>
<dbReference type="EMBL" id="CP039291">
    <property type="protein sequence ID" value="QCB95239.1"/>
    <property type="molecule type" value="Genomic_DNA"/>
</dbReference>
<feature type="compositionally biased region" description="Low complexity" evidence="1">
    <location>
        <begin position="32"/>
        <end position="42"/>
    </location>
</feature>
<dbReference type="InterPro" id="IPR019554">
    <property type="entry name" value="Soluble_ligand-bd"/>
</dbReference>